<reference evidence="10" key="2">
    <citation type="submission" date="2004-02" db="EMBL/GenBank/DDBJ databases">
        <authorList>
            <consortium name="Genoscope"/>
            <consortium name="Whitehead Institute Centre for Genome Research"/>
        </authorList>
    </citation>
    <scope>NUCLEOTIDE SEQUENCE</scope>
</reference>
<protein>
    <submittedName>
        <fullName evidence="10">(spotted green pufferfish) hypothetical protein</fullName>
    </submittedName>
</protein>
<dbReference type="Pfam" id="PF03002">
    <property type="entry name" value="Somatostatin"/>
    <property type="match status" value="1"/>
</dbReference>
<dbReference type="PIRSF" id="PIRSF001814">
    <property type="entry name" value="Somatostatin"/>
    <property type="match status" value="1"/>
</dbReference>
<name>Q4SB06_TETNG</name>
<dbReference type="GO" id="GO:0005615">
    <property type="term" value="C:extracellular space"/>
    <property type="evidence" value="ECO:0007669"/>
    <property type="project" value="TreeGrafter"/>
</dbReference>
<dbReference type="AlphaFoldDB" id="Q4SB06"/>
<evidence type="ECO:0000256" key="1">
    <source>
        <dbReference type="ARBA" id="ARBA00003524"/>
    </source>
</evidence>
<evidence type="ECO:0000256" key="3">
    <source>
        <dbReference type="ARBA" id="ARBA00008327"/>
    </source>
</evidence>
<dbReference type="PANTHER" id="PTHR10558:SF2">
    <property type="entry name" value="SOMATOSTATIN"/>
    <property type="match status" value="1"/>
</dbReference>
<comment type="function">
    <text evidence="1">Somatostatin inhibits the release of somatotropin.</text>
</comment>
<keyword evidence="4" id="KW-0964">Secreted</keyword>
<dbReference type="EMBL" id="CAAE01014677">
    <property type="protein sequence ID" value="CAG02176.1"/>
    <property type="molecule type" value="Genomic_DNA"/>
</dbReference>
<dbReference type="InterPro" id="IPR018142">
    <property type="entry name" value="Somatostatin/Cortistatin_C"/>
</dbReference>
<evidence type="ECO:0000313" key="10">
    <source>
        <dbReference type="EMBL" id="CAG02176.1"/>
    </source>
</evidence>
<reference evidence="10" key="1">
    <citation type="journal article" date="2004" name="Nature">
        <title>Genome duplication in the teleost fish Tetraodon nigroviridis reveals the early vertebrate proto-karyotype.</title>
        <authorList>
            <person name="Jaillon O."/>
            <person name="Aury J.-M."/>
            <person name="Brunet F."/>
            <person name="Petit J.-L."/>
            <person name="Stange-Thomann N."/>
            <person name="Mauceli E."/>
            <person name="Bouneau L."/>
            <person name="Fischer C."/>
            <person name="Ozouf-Costaz C."/>
            <person name="Bernot A."/>
            <person name="Nicaud S."/>
            <person name="Jaffe D."/>
            <person name="Fisher S."/>
            <person name="Lutfalla G."/>
            <person name="Dossat C."/>
            <person name="Segurens B."/>
            <person name="Dasilva C."/>
            <person name="Salanoubat M."/>
            <person name="Levy M."/>
            <person name="Boudet N."/>
            <person name="Castellano S."/>
            <person name="Anthouard V."/>
            <person name="Jubin C."/>
            <person name="Castelli V."/>
            <person name="Katinka M."/>
            <person name="Vacherie B."/>
            <person name="Biemont C."/>
            <person name="Skalli Z."/>
            <person name="Cattolico L."/>
            <person name="Poulain J."/>
            <person name="De Berardinis V."/>
            <person name="Cruaud C."/>
            <person name="Duprat S."/>
            <person name="Brottier P."/>
            <person name="Coutanceau J.-P."/>
            <person name="Gouzy J."/>
            <person name="Parra G."/>
            <person name="Lardier G."/>
            <person name="Chapple C."/>
            <person name="McKernan K.J."/>
            <person name="McEwan P."/>
            <person name="Bosak S."/>
            <person name="Kellis M."/>
            <person name="Volff J.-N."/>
            <person name="Guigo R."/>
            <person name="Zody M.C."/>
            <person name="Mesirov J."/>
            <person name="Lindblad-Toh K."/>
            <person name="Birren B."/>
            <person name="Nusbaum C."/>
            <person name="Kahn D."/>
            <person name="Robinson-Rechavi M."/>
            <person name="Laudet V."/>
            <person name="Schachter V."/>
            <person name="Quetier F."/>
            <person name="Saurin W."/>
            <person name="Scarpelli C."/>
            <person name="Wincker P."/>
            <person name="Lander E.S."/>
            <person name="Weissenbach J."/>
            <person name="Roest Crollius H."/>
        </authorList>
    </citation>
    <scope>NUCLEOTIDE SEQUENCE [LARGE SCALE GENOMIC DNA]</scope>
</reference>
<comment type="subcellular location">
    <subcellularLocation>
        <location evidence="2">Secreted</location>
    </subcellularLocation>
</comment>
<sequence length="85" mass="9556">MLPPNPLLGHRQEMSRSSLADLLLSDLLQVENQALDENFPLVEGEPEEVHVDMERAADAGIGPFLTPRERKAGCKNFFWKTFTSC</sequence>
<organism evidence="10">
    <name type="scientific">Tetraodon nigroviridis</name>
    <name type="common">Spotted green pufferfish</name>
    <name type="synonym">Chelonodon nigroviridis</name>
    <dbReference type="NCBI Taxonomy" id="99883"/>
    <lineage>
        <taxon>Eukaryota</taxon>
        <taxon>Metazoa</taxon>
        <taxon>Chordata</taxon>
        <taxon>Craniata</taxon>
        <taxon>Vertebrata</taxon>
        <taxon>Euteleostomi</taxon>
        <taxon>Actinopterygii</taxon>
        <taxon>Neopterygii</taxon>
        <taxon>Teleostei</taxon>
        <taxon>Neoteleostei</taxon>
        <taxon>Acanthomorphata</taxon>
        <taxon>Eupercaria</taxon>
        <taxon>Tetraodontiformes</taxon>
        <taxon>Tetradontoidea</taxon>
        <taxon>Tetraodontidae</taxon>
        <taxon>Tetraodon</taxon>
    </lineage>
</organism>
<feature type="disulfide bond" evidence="8">
    <location>
        <begin position="74"/>
        <end position="85"/>
    </location>
</feature>
<evidence type="ECO:0000256" key="5">
    <source>
        <dbReference type="ARBA" id="ARBA00022685"/>
    </source>
</evidence>
<feature type="domain" description="Somatostatin/Cortistatin C-terminal" evidence="9">
    <location>
        <begin position="68"/>
        <end position="85"/>
    </location>
</feature>
<keyword evidence="7 8" id="KW-1015">Disulfide bond</keyword>
<comment type="similarity">
    <text evidence="3">Belongs to the somatostatin family.</text>
</comment>
<evidence type="ECO:0000256" key="8">
    <source>
        <dbReference type="PIRSR" id="PIRSR001814-1"/>
    </source>
</evidence>
<dbReference type="GO" id="GO:0030334">
    <property type="term" value="P:regulation of cell migration"/>
    <property type="evidence" value="ECO:0007669"/>
    <property type="project" value="TreeGrafter"/>
</dbReference>
<dbReference type="KEGG" id="tng:GSTEN00021180G001"/>
<dbReference type="InterPro" id="IPR004250">
    <property type="entry name" value="Somatostatin"/>
</dbReference>
<evidence type="ECO:0000259" key="9">
    <source>
        <dbReference type="Pfam" id="PF03002"/>
    </source>
</evidence>
<dbReference type="HOGENOM" id="CLU_124515_1_1_1"/>
<dbReference type="GO" id="GO:0005179">
    <property type="term" value="F:hormone activity"/>
    <property type="evidence" value="ECO:0007669"/>
    <property type="project" value="UniProtKB-KW"/>
</dbReference>
<dbReference type="OrthoDB" id="9948948at2759"/>
<accession>Q4SB06</accession>
<evidence type="ECO:0000256" key="4">
    <source>
        <dbReference type="ARBA" id="ARBA00022525"/>
    </source>
</evidence>
<evidence type="ECO:0000256" key="7">
    <source>
        <dbReference type="ARBA" id="ARBA00023157"/>
    </source>
</evidence>
<comment type="caution">
    <text evidence="10">The sequence shown here is derived from an EMBL/GenBank/DDBJ whole genome shotgun (WGS) entry which is preliminary data.</text>
</comment>
<dbReference type="PANTHER" id="PTHR10558">
    <property type="entry name" value="SOMATOSTATIN"/>
    <property type="match status" value="1"/>
</dbReference>
<evidence type="ECO:0000256" key="6">
    <source>
        <dbReference type="ARBA" id="ARBA00022702"/>
    </source>
</evidence>
<keyword evidence="6" id="KW-0372">Hormone</keyword>
<evidence type="ECO:0000256" key="2">
    <source>
        <dbReference type="ARBA" id="ARBA00004613"/>
    </source>
</evidence>
<gene>
    <name evidence="10" type="ORF">GSTENG00021180001</name>
</gene>
<keyword evidence="5" id="KW-0165">Cleavage on pair of basic residues</keyword>
<proteinExistence type="inferred from homology"/>